<dbReference type="EMBL" id="NTBI01000004">
    <property type="protein sequence ID" value="PAX17090.1"/>
    <property type="molecule type" value="Genomic_DNA"/>
</dbReference>
<accession>A0A2A2T614</accession>
<protein>
    <submittedName>
        <fullName evidence="3">Peptidase</fullName>
    </submittedName>
</protein>
<feature type="coiled-coil region" evidence="1">
    <location>
        <begin position="201"/>
        <end position="228"/>
    </location>
</feature>
<dbReference type="Proteomes" id="UP000217780">
    <property type="component" value="Unassembled WGS sequence"/>
</dbReference>
<comment type="caution">
    <text evidence="3">The sequence shown here is derived from an EMBL/GenBank/DDBJ whole genome shotgun (WGS) entry which is preliminary data.</text>
</comment>
<evidence type="ECO:0000313" key="3">
    <source>
        <dbReference type="EMBL" id="PAX17090.1"/>
    </source>
</evidence>
<organism evidence="3 4">
    <name type="scientific">Vandammella animalimorsus</name>
    <dbReference type="NCBI Taxonomy" id="2029117"/>
    <lineage>
        <taxon>Bacteria</taxon>
        <taxon>Pseudomonadati</taxon>
        <taxon>Pseudomonadota</taxon>
        <taxon>Betaproteobacteria</taxon>
        <taxon>Burkholderiales</taxon>
        <taxon>Comamonadaceae</taxon>
        <taxon>Vandammella</taxon>
    </lineage>
</organism>
<evidence type="ECO:0000313" key="4">
    <source>
        <dbReference type="Proteomes" id="UP000217780"/>
    </source>
</evidence>
<evidence type="ECO:0000256" key="1">
    <source>
        <dbReference type="SAM" id="Coils"/>
    </source>
</evidence>
<keyword evidence="1" id="KW-0175">Coiled coil</keyword>
<dbReference type="AlphaFoldDB" id="A0A2A2T614"/>
<reference evidence="3 4" key="1">
    <citation type="submission" date="2017-08" db="EMBL/GenBank/DDBJ databases">
        <title>WGS of Clinical strains of the CDC Group NO-1 linked to zoonotic infections in humans.</title>
        <authorList>
            <person name="Bernier A.-M."/>
            <person name="Bernard K."/>
        </authorList>
    </citation>
    <scope>NUCLEOTIDE SEQUENCE [LARGE SCALE GENOMIC DNA]</scope>
    <source>
        <strain evidence="3 4">NML91-0035</strain>
    </source>
</reference>
<name>A0A2A2T614_9BURK</name>
<proteinExistence type="predicted"/>
<feature type="region of interest" description="Disordered" evidence="2">
    <location>
        <begin position="154"/>
        <end position="196"/>
    </location>
</feature>
<feature type="compositionally biased region" description="Polar residues" evidence="2">
    <location>
        <begin position="170"/>
        <end position="186"/>
    </location>
</feature>
<evidence type="ECO:0000256" key="2">
    <source>
        <dbReference type="SAM" id="MobiDB-lite"/>
    </source>
</evidence>
<gene>
    <name evidence="3" type="ORF">CLI92_05965</name>
</gene>
<sequence length="353" mass="37788">MPRTMRGMRHIEIFRAGRHTDINGVERQFTDADLQGMASGYDPALHEAPLVVGHPRTDDPAYGWVQGLKVAAGKLLAIPHQVQAAFGEAVQSGAYKKVSAAFYSPTDKHNPTPGQWYLRHVGFLGAMPPAIKGLEGAAFGEGDALENAVVIEFSEGDGPQPADTQGADAQDTTASAEPSPAFSPTDTPQPPKEPAVTEAEAAALKAQNETLQRELDAARARETAAAQAARTAEHVAFAERLISQGKVPEADKARIVAIADAIHPVGEPVMFGEGKDTTELYVQFQQFLDGLKPMVAFGEAASRERAPESDEQGEHIEYAEGADPERIELDKRIRAHAKAKGVDYRTAALAVAR</sequence>